<dbReference type="Proteomes" id="UP000473648">
    <property type="component" value="Unassembled WGS sequence"/>
</dbReference>
<evidence type="ECO:0000256" key="12">
    <source>
        <dbReference type="ARBA" id="ARBA00023157"/>
    </source>
</evidence>
<accession>A0A6L5GQA4</accession>
<name>A0A6L5GQA4_9FIRM</name>
<evidence type="ECO:0000256" key="10">
    <source>
        <dbReference type="ARBA" id="ARBA00023034"/>
    </source>
</evidence>
<evidence type="ECO:0000256" key="6">
    <source>
        <dbReference type="ARBA" id="ARBA00022723"/>
    </source>
</evidence>
<evidence type="ECO:0000256" key="14">
    <source>
        <dbReference type="ARBA" id="ARBA00042865"/>
    </source>
</evidence>
<evidence type="ECO:0000256" key="9">
    <source>
        <dbReference type="ARBA" id="ARBA00022989"/>
    </source>
</evidence>
<keyword evidence="11" id="KW-0472">Membrane</keyword>
<keyword evidence="8" id="KW-0735">Signal-anchor</keyword>
<gene>
    <name evidence="15" type="ORF">FRC53_00895</name>
</gene>
<protein>
    <recommendedName>
        <fullName evidence="14">Peptide O-xylosyltransferase</fullName>
    </recommendedName>
</protein>
<organism evidence="15 16">
    <name type="scientific">Candidatus Pseudoramibacter fermentans</name>
    <dbReference type="NCBI Taxonomy" id="2594427"/>
    <lineage>
        <taxon>Bacteria</taxon>
        <taxon>Bacillati</taxon>
        <taxon>Bacillota</taxon>
        <taxon>Clostridia</taxon>
        <taxon>Eubacteriales</taxon>
        <taxon>Eubacteriaceae</taxon>
        <taxon>Pseudoramibacter</taxon>
    </lineage>
</organism>
<evidence type="ECO:0000256" key="2">
    <source>
        <dbReference type="ARBA" id="ARBA00004648"/>
    </source>
</evidence>
<dbReference type="GO" id="GO:0046872">
    <property type="term" value="F:metal ion binding"/>
    <property type="evidence" value="ECO:0007669"/>
    <property type="project" value="UniProtKB-KW"/>
</dbReference>
<evidence type="ECO:0000256" key="1">
    <source>
        <dbReference type="ARBA" id="ARBA00004323"/>
    </source>
</evidence>
<evidence type="ECO:0000256" key="5">
    <source>
        <dbReference type="ARBA" id="ARBA00022692"/>
    </source>
</evidence>
<keyword evidence="12" id="KW-1015">Disulfide bond</keyword>
<keyword evidence="10" id="KW-0333">Golgi apparatus</keyword>
<reference evidence="15" key="1">
    <citation type="journal article" date="2020" name="Appl. Environ. Microbiol.">
        <title>Medium-Chain Fatty Acid Synthesis by 'Candidatus Weimeria bifida' gen. nov., sp. nov., and 'Candidatus Pseudoramibacter fermentans' sp. nov.</title>
        <authorList>
            <person name="Scarborough M.J."/>
            <person name="Myers K.S."/>
            <person name="Donohue T.J."/>
            <person name="Noguera D.R."/>
        </authorList>
    </citation>
    <scope>NUCLEOTIDE SEQUENCE</scope>
    <source>
        <strain evidence="15">EUB1.1</strain>
    </source>
</reference>
<proteinExistence type="predicted"/>
<dbReference type="PANTHER" id="PTHR46025:SF3">
    <property type="entry name" value="XYLOSYLTRANSFERASE OXT"/>
    <property type="match status" value="1"/>
</dbReference>
<evidence type="ECO:0000313" key="15">
    <source>
        <dbReference type="EMBL" id="MQM72000.1"/>
    </source>
</evidence>
<keyword evidence="5" id="KW-0812">Transmembrane</keyword>
<evidence type="ECO:0000256" key="13">
    <source>
        <dbReference type="ARBA" id="ARBA00023180"/>
    </source>
</evidence>
<evidence type="ECO:0000256" key="3">
    <source>
        <dbReference type="ARBA" id="ARBA00022676"/>
    </source>
</evidence>
<keyword evidence="13" id="KW-0325">Glycoprotein</keyword>
<evidence type="ECO:0000313" key="16">
    <source>
        <dbReference type="Proteomes" id="UP000473648"/>
    </source>
</evidence>
<dbReference type="GO" id="GO:0016020">
    <property type="term" value="C:membrane"/>
    <property type="evidence" value="ECO:0007669"/>
    <property type="project" value="InterPro"/>
</dbReference>
<keyword evidence="6" id="KW-0479">Metal-binding</keyword>
<evidence type="ECO:0000256" key="7">
    <source>
        <dbReference type="ARBA" id="ARBA00022824"/>
    </source>
</evidence>
<dbReference type="InterPro" id="IPR003406">
    <property type="entry name" value="Glyco_trans_14"/>
</dbReference>
<comment type="subcellular location">
    <subcellularLocation>
        <location evidence="2">Endoplasmic reticulum membrane</location>
        <topology evidence="2">Single-pass type II membrane protein</topology>
    </subcellularLocation>
    <subcellularLocation>
        <location evidence="1">Golgi apparatus membrane</location>
        <topology evidence="1">Single-pass type II membrane protein</topology>
    </subcellularLocation>
</comment>
<dbReference type="AlphaFoldDB" id="A0A6L5GQA4"/>
<keyword evidence="16" id="KW-1185">Reference proteome</keyword>
<evidence type="ECO:0000256" key="4">
    <source>
        <dbReference type="ARBA" id="ARBA00022679"/>
    </source>
</evidence>
<dbReference type="GO" id="GO:0050650">
    <property type="term" value="P:chondroitin sulfate proteoglycan biosynthetic process"/>
    <property type="evidence" value="ECO:0007669"/>
    <property type="project" value="TreeGrafter"/>
</dbReference>
<evidence type="ECO:0000256" key="11">
    <source>
        <dbReference type="ARBA" id="ARBA00023136"/>
    </source>
</evidence>
<keyword evidence="7" id="KW-0256">Endoplasmic reticulum</keyword>
<dbReference type="Pfam" id="PF02485">
    <property type="entry name" value="Branch"/>
    <property type="match status" value="1"/>
</dbReference>
<dbReference type="GO" id="GO:0030158">
    <property type="term" value="F:protein xylosyltransferase activity"/>
    <property type="evidence" value="ECO:0007669"/>
    <property type="project" value="InterPro"/>
</dbReference>
<evidence type="ECO:0000256" key="8">
    <source>
        <dbReference type="ARBA" id="ARBA00022968"/>
    </source>
</evidence>
<keyword evidence="3" id="KW-0328">Glycosyltransferase</keyword>
<comment type="caution">
    <text evidence="15">The sequence shown here is derived from an EMBL/GenBank/DDBJ whole genome shotgun (WGS) entry which is preliminary data.</text>
</comment>
<dbReference type="EMBL" id="VOGB01000003">
    <property type="protein sequence ID" value="MQM72000.1"/>
    <property type="molecule type" value="Genomic_DNA"/>
</dbReference>
<dbReference type="GO" id="GO:0015012">
    <property type="term" value="P:heparan sulfate proteoglycan biosynthetic process"/>
    <property type="evidence" value="ECO:0007669"/>
    <property type="project" value="TreeGrafter"/>
</dbReference>
<dbReference type="PANTHER" id="PTHR46025">
    <property type="entry name" value="XYLOSYLTRANSFERASE OXT"/>
    <property type="match status" value="1"/>
</dbReference>
<keyword evidence="9" id="KW-1133">Transmembrane helix</keyword>
<sequence>MRICVMHAYLIMAHKNQDQLIRLIKQLDDKDNDIFLHIDKKSIDQFNIIALKKCCTYSNIYILQPITVFWGSSTEVACELALLREASSKKCYDYYHLISGQDFPLKSQKVIHDFFKENAGKEFVNFSGKNVTGFGIEIRDRVDYKWHTNLYDLFKSNLYRKIVMRLDVYMVKLKKKLCLKKSHKKYFHGANWFDITHDLAIDVVNNEDKILNRYKDGFCVDEVFLQTFIIDHGYLDRVYDSNNAEISKSIKREIDWNRGNPYTWRYSDLNYLKSCSSFFVRKIDEDLDSRLIEGIEQFLKES</sequence>
<keyword evidence="4" id="KW-0808">Transferase</keyword>
<dbReference type="InterPro" id="IPR043538">
    <property type="entry name" value="XYLT"/>
</dbReference>